<proteinExistence type="inferred from homology"/>
<keyword evidence="3" id="KW-0813">Transport</keyword>
<accession>A0A931F774</accession>
<feature type="transmembrane region" description="Helical" evidence="8">
    <location>
        <begin position="63"/>
        <end position="82"/>
    </location>
</feature>
<dbReference type="GO" id="GO:0015385">
    <property type="term" value="F:sodium:proton antiporter activity"/>
    <property type="evidence" value="ECO:0007669"/>
    <property type="project" value="TreeGrafter"/>
</dbReference>
<evidence type="ECO:0000256" key="6">
    <source>
        <dbReference type="ARBA" id="ARBA00022989"/>
    </source>
</evidence>
<keyword evidence="7 8" id="KW-0472">Membrane</keyword>
<feature type="transmembrane region" description="Helical" evidence="8">
    <location>
        <begin position="34"/>
        <end position="56"/>
    </location>
</feature>
<dbReference type="RefSeq" id="WP_270454663.1">
    <property type="nucleotide sequence ID" value="NZ_JADPIE010000006.1"/>
</dbReference>
<dbReference type="Pfam" id="PF04066">
    <property type="entry name" value="MrpF_PhaF"/>
    <property type="match status" value="1"/>
</dbReference>
<evidence type="ECO:0000256" key="7">
    <source>
        <dbReference type="ARBA" id="ARBA00023136"/>
    </source>
</evidence>
<evidence type="ECO:0000256" key="4">
    <source>
        <dbReference type="ARBA" id="ARBA00022475"/>
    </source>
</evidence>
<protein>
    <submittedName>
        <fullName evidence="9">Cation:proton antiporter</fullName>
    </submittedName>
</protein>
<reference evidence="9" key="1">
    <citation type="submission" date="2020-11" db="EMBL/GenBank/DDBJ databases">
        <title>Halonatronomonas betainensis gen. nov., sp. nov. a novel haloalkaliphilic representative of the family Halanaerobiacae capable of betaine degradation.</title>
        <authorList>
            <person name="Boltyanskaya Y."/>
            <person name="Kevbrin V."/>
            <person name="Detkova E."/>
            <person name="Grouzdev D.S."/>
            <person name="Koziaeva V."/>
            <person name="Zhilina T."/>
        </authorList>
    </citation>
    <scope>NUCLEOTIDE SEQUENCE</scope>
    <source>
        <strain evidence="9">Z-7014</strain>
    </source>
</reference>
<comment type="caution">
    <text evidence="9">The sequence shown here is derived from an EMBL/GenBank/DDBJ whole genome shotgun (WGS) entry which is preliminary data.</text>
</comment>
<evidence type="ECO:0000256" key="2">
    <source>
        <dbReference type="ARBA" id="ARBA00009212"/>
    </source>
</evidence>
<evidence type="ECO:0000313" key="9">
    <source>
        <dbReference type="EMBL" id="MBF8437665.1"/>
    </source>
</evidence>
<dbReference type="PANTHER" id="PTHR34702:SF1">
    <property type="entry name" value="NA(+)_H(+) ANTIPORTER SUBUNIT F"/>
    <property type="match status" value="1"/>
</dbReference>
<organism evidence="9 10">
    <name type="scientific">Halonatronomonas betaini</name>
    <dbReference type="NCBI Taxonomy" id="2778430"/>
    <lineage>
        <taxon>Bacteria</taxon>
        <taxon>Bacillati</taxon>
        <taxon>Bacillota</taxon>
        <taxon>Clostridia</taxon>
        <taxon>Halanaerobiales</taxon>
        <taxon>Halarsenatibacteraceae</taxon>
        <taxon>Halonatronomonas</taxon>
    </lineage>
</organism>
<evidence type="ECO:0000256" key="1">
    <source>
        <dbReference type="ARBA" id="ARBA00004651"/>
    </source>
</evidence>
<evidence type="ECO:0000256" key="5">
    <source>
        <dbReference type="ARBA" id="ARBA00022692"/>
    </source>
</evidence>
<keyword evidence="10" id="KW-1185">Reference proteome</keyword>
<dbReference type="Proteomes" id="UP000621436">
    <property type="component" value="Unassembled WGS sequence"/>
</dbReference>
<comment type="subcellular location">
    <subcellularLocation>
        <location evidence="1">Cell membrane</location>
        <topology evidence="1">Multi-pass membrane protein</topology>
    </subcellularLocation>
</comment>
<dbReference type="AlphaFoldDB" id="A0A931F774"/>
<dbReference type="EMBL" id="JADPIE010000006">
    <property type="protein sequence ID" value="MBF8437665.1"/>
    <property type="molecule type" value="Genomic_DNA"/>
</dbReference>
<evidence type="ECO:0000256" key="8">
    <source>
        <dbReference type="SAM" id="Phobius"/>
    </source>
</evidence>
<dbReference type="GO" id="GO:0005886">
    <property type="term" value="C:plasma membrane"/>
    <property type="evidence" value="ECO:0007669"/>
    <property type="project" value="UniProtKB-SubCell"/>
</dbReference>
<comment type="similarity">
    <text evidence="2">Belongs to the CPA3 antiporters (TC 2.A.63) subunit F family.</text>
</comment>
<keyword evidence="6 8" id="KW-1133">Transmembrane helix</keyword>
<sequence>MTNNILIFASLLLSILIFLSLIRGIIGPSSLDRIIVINVIGTKTVSIMVLFAIIFSEYYFVDIALVYALISFIASISVAKYLEKGSVS</sequence>
<dbReference type="PANTHER" id="PTHR34702">
    <property type="entry name" value="NA(+)/H(+) ANTIPORTER SUBUNIT F1"/>
    <property type="match status" value="1"/>
</dbReference>
<gene>
    <name evidence="9" type="ORF">I0Q91_11265</name>
</gene>
<evidence type="ECO:0000313" key="10">
    <source>
        <dbReference type="Proteomes" id="UP000621436"/>
    </source>
</evidence>
<keyword evidence="5 8" id="KW-0812">Transmembrane</keyword>
<keyword evidence="4" id="KW-1003">Cell membrane</keyword>
<evidence type="ECO:0000256" key="3">
    <source>
        <dbReference type="ARBA" id="ARBA00022448"/>
    </source>
</evidence>
<dbReference type="InterPro" id="IPR007208">
    <property type="entry name" value="MrpF/PhaF-like"/>
</dbReference>
<name>A0A931F774_9FIRM</name>